<evidence type="ECO:0000313" key="2">
    <source>
        <dbReference type="EMBL" id="KAK9011996.1"/>
    </source>
</evidence>
<keyword evidence="3" id="KW-1185">Reference proteome</keyword>
<gene>
    <name evidence="2" type="ORF">V6N11_040067</name>
</gene>
<accession>A0ABR2RGC5</accession>
<proteinExistence type="predicted"/>
<feature type="region of interest" description="Disordered" evidence="1">
    <location>
        <begin position="30"/>
        <end position="79"/>
    </location>
</feature>
<dbReference type="Proteomes" id="UP001396334">
    <property type="component" value="Unassembled WGS sequence"/>
</dbReference>
<protein>
    <submittedName>
        <fullName evidence="2">Uncharacterized protein</fullName>
    </submittedName>
</protein>
<reference evidence="2 3" key="1">
    <citation type="journal article" date="2024" name="G3 (Bethesda)">
        <title>Genome assembly of Hibiscus sabdariffa L. provides insights into metabolisms of medicinal natural products.</title>
        <authorList>
            <person name="Kim T."/>
        </authorList>
    </citation>
    <scope>NUCLEOTIDE SEQUENCE [LARGE SCALE GENOMIC DNA]</scope>
    <source>
        <strain evidence="2">TK-2024</strain>
        <tissue evidence="2">Old leaves</tissue>
    </source>
</reference>
<sequence>MTIGFFRRGKAYVTLRSENLFPVKVVQEEKDSISKKSKSKSLVEQGEKKKPWLDGKVNDGGTEKRQGSCASGLGGHLID</sequence>
<dbReference type="EMBL" id="JBBPBN010000022">
    <property type="protein sequence ID" value="KAK9011996.1"/>
    <property type="molecule type" value="Genomic_DNA"/>
</dbReference>
<feature type="compositionally biased region" description="Basic and acidic residues" evidence="1">
    <location>
        <begin position="45"/>
        <end position="66"/>
    </location>
</feature>
<organism evidence="2 3">
    <name type="scientific">Hibiscus sabdariffa</name>
    <name type="common">roselle</name>
    <dbReference type="NCBI Taxonomy" id="183260"/>
    <lineage>
        <taxon>Eukaryota</taxon>
        <taxon>Viridiplantae</taxon>
        <taxon>Streptophyta</taxon>
        <taxon>Embryophyta</taxon>
        <taxon>Tracheophyta</taxon>
        <taxon>Spermatophyta</taxon>
        <taxon>Magnoliopsida</taxon>
        <taxon>eudicotyledons</taxon>
        <taxon>Gunneridae</taxon>
        <taxon>Pentapetalae</taxon>
        <taxon>rosids</taxon>
        <taxon>malvids</taxon>
        <taxon>Malvales</taxon>
        <taxon>Malvaceae</taxon>
        <taxon>Malvoideae</taxon>
        <taxon>Hibiscus</taxon>
    </lineage>
</organism>
<name>A0ABR2RGC5_9ROSI</name>
<evidence type="ECO:0000313" key="3">
    <source>
        <dbReference type="Proteomes" id="UP001396334"/>
    </source>
</evidence>
<evidence type="ECO:0000256" key="1">
    <source>
        <dbReference type="SAM" id="MobiDB-lite"/>
    </source>
</evidence>
<comment type="caution">
    <text evidence="2">The sequence shown here is derived from an EMBL/GenBank/DDBJ whole genome shotgun (WGS) entry which is preliminary data.</text>
</comment>